<feature type="transmembrane region" description="Helical" evidence="1">
    <location>
        <begin position="167"/>
        <end position="185"/>
    </location>
</feature>
<proteinExistence type="predicted"/>
<keyword evidence="1" id="KW-0472">Membrane</keyword>
<keyword evidence="1" id="KW-0812">Transmembrane</keyword>
<reference evidence="2 3" key="1">
    <citation type="submission" date="2007-01" db="EMBL/GenBank/DDBJ databases">
        <authorList>
            <person name="Haygood M."/>
            <person name="Podell S."/>
            <person name="Anderson C."/>
            <person name="Hopkinson B."/>
            <person name="Roe K."/>
            <person name="Barbeau K."/>
            <person name="Gaasterland T."/>
            <person name="Ferriera S."/>
            <person name="Johnson J."/>
            <person name="Kravitz S."/>
            <person name="Beeson K."/>
            <person name="Sutton G."/>
            <person name="Rogers Y.-H."/>
            <person name="Friedman R."/>
            <person name="Frazier M."/>
            <person name="Venter J.C."/>
        </authorList>
    </citation>
    <scope>NUCLEOTIDE SEQUENCE [LARGE SCALE GENOMIC DNA]</scope>
    <source>
        <strain evidence="2 3">ATCC 23134</strain>
    </source>
</reference>
<dbReference type="AlphaFoldDB" id="A1ZRB9"/>
<comment type="caution">
    <text evidence="2">The sequence shown here is derived from an EMBL/GenBank/DDBJ whole genome shotgun (WGS) entry which is preliminary data.</text>
</comment>
<keyword evidence="1" id="KW-1133">Transmembrane helix</keyword>
<dbReference type="SUPFAM" id="SSF48452">
    <property type="entry name" value="TPR-like"/>
    <property type="match status" value="1"/>
</dbReference>
<gene>
    <name evidence="2" type="ORF">M23134_04697</name>
</gene>
<dbReference type="Gene3D" id="2.30.30.40">
    <property type="entry name" value="SH3 Domains"/>
    <property type="match status" value="1"/>
</dbReference>
<evidence type="ECO:0000313" key="2">
    <source>
        <dbReference type="EMBL" id="EAY27009.1"/>
    </source>
</evidence>
<protein>
    <recommendedName>
        <fullName evidence="4">SH3b domain-containing protein</fullName>
    </recommendedName>
</protein>
<keyword evidence="3" id="KW-1185">Reference proteome</keyword>
<dbReference type="EMBL" id="AAWS01000027">
    <property type="protein sequence ID" value="EAY27009.1"/>
    <property type="molecule type" value="Genomic_DNA"/>
</dbReference>
<accession>A1ZRB9</accession>
<dbReference type="eggNOG" id="COG3103">
    <property type="taxonomic scope" value="Bacteria"/>
</dbReference>
<name>A1ZRB9_MICM2</name>
<organism evidence="2 3">
    <name type="scientific">Microscilla marina ATCC 23134</name>
    <dbReference type="NCBI Taxonomy" id="313606"/>
    <lineage>
        <taxon>Bacteria</taxon>
        <taxon>Pseudomonadati</taxon>
        <taxon>Bacteroidota</taxon>
        <taxon>Cytophagia</taxon>
        <taxon>Cytophagales</taxon>
        <taxon>Microscillaceae</taxon>
        <taxon>Microscilla</taxon>
    </lineage>
</organism>
<feature type="transmembrane region" description="Helical" evidence="1">
    <location>
        <begin position="134"/>
        <end position="155"/>
    </location>
</feature>
<evidence type="ECO:0008006" key="4">
    <source>
        <dbReference type="Google" id="ProtNLM"/>
    </source>
</evidence>
<sequence>MDFKMQNFSKKNFLFTLICFILATVNLGYCFDNEAEMTKADRYFAKKKYTESLEIYEKIFLKSGKASPSMLLKMAFINEGLGDYTQTLYYLSLHYEYAPSNETLLRMEKIAKSQQLQGYEYSDFDYVKAIFHKYYFYFNLLVVLIFGSIFGSFIYRLKKQRQISSRHGVTFFIALIAVFILFNFTESKPKAIIKNDKVFLMSAPSAASELKAKMGKGHRVEILSKKDIWYKVKLGKQVAYIRENNLLQI</sequence>
<evidence type="ECO:0000313" key="3">
    <source>
        <dbReference type="Proteomes" id="UP000004095"/>
    </source>
</evidence>
<dbReference type="Proteomes" id="UP000004095">
    <property type="component" value="Unassembled WGS sequence"/>
</dbReference>
<dbReference type="InterPro" id="IPR011990">
    <property type="entry name" value="TPR-like_helical_dom_sf"/>
</dbReference>
<evidence type="ECO:0000256" key="1">
    <source>
        <dbReference type="SAM" id="Phobius"/>
    </source>
</evidence>